<comment type="similarity">
    <text evidence="1 4">Belongs to the prolyl-tRNA editing family. YbaK/EbsC subfamily.</text>
</comment>
<dbReference type="RefSeq" id="WP_115774611.1">
    <property type="nucleotide sequence ID" value="NZ_PIOC01000027.1"/>
</dbReference>
<dbReference type="PANTHER" id="PTHR30411">
    <property type="entry name" value="CYTOPLASMIC PROTEIN"/>
    <property type="match status" value="1"/>
</dbReference>
<accession>A0A3D8PK50</accession>
<dbReference type="InterPro" id="IPR004369">
    <property type="entry name" value="Prolyl-tRNA_editing_YbaK/EbsC"/>
</dbReference>
<comment type="caution">
    <text evidence="6">The sequence shown here is derived from an EMBL/GenBank/DDBJ whole genome shotgun (WGS) entry which is preliminary data.</text>
</comment>
<name>A0A3D8PK50_9BACI</name>
<keyword evidence="7" id="KW-1185">Reference proteome</keyword>
<evidence type="ECO:0000256" key="1">
    <source>
        <dbReference type="ARBA" id="ARBA00009798"/>
    </source>
</evidence>
<keyword evidence="3 4" id="KW-0456">Lyase</keyword>
<evidence type="ECO:0000259" key="5">
    <source>
        <dbReference type="Pfam" id="PF04073"/>
    </source>
</evidence>
<dbReference type="InterPro" id="IPR036754">
    <property type="entry name" value="YbaK/aa-tRNA-synt-asso_dom_sf"/>
</dbReference>
<dbReference type="OrthoDB" id="9809296at2"/>
<dbReference type="Gene3D" id="3.90.960.10">
    <property type="entry name" value="YbaK/aminoacyl-tRNA synthetase-associated domain"/>
    <property type="match status" value="1"/>
</dbReference>
<dbReference type="GO" id="GO:0002161">
    <property type="term" value="F:aminoacyl-tRNA deacylase activity"/>
    <property type="evidence" value="ECO:0007669"/>
    <property type="project" value="InterPro"/>
</dbReference>
<evidence type="ECO:0000256" key="2">
    <source>
        <dbReference type="ARBA" id="ARBA00022917"/>
    </source>
</evidence>
<dbReference type="SUPFAM" id="SSF55826">
    <property type="entry name" value="YbaK/ProRS associated domain"/>
    <property type="match status" value="1"/>
</dbReference>
<dbReference type="PANTHER" id="PTHR30411:SF0">
    <property type="entry name" value="CYS-TRNA(PRO)_CYS-TRNA(CYS) DEACYLASE YBAK"/>
    <property type="match status" value="1"/>
</dbReference>
<evidence type="ECO:0000313" key="7">
    <source>
        <dbReference type="Proteomes" id="UP000257143"/>
    </source>
</evidence>
<evidence type="ECO:0000256" key="3">
    <source>
        <dbReference type="ARBA" id="ARBA00023239"/>
    </source>
</evidence>
<reference evidence="7" key="1">
    <citation type="submission" date="2017-11" db="EMBL/GenBank/DDBJ databases">
        <authorList>
            <person name="Zhu W."/>
        </authorList>
    </citation>
    <scope>NUCLEOTIDE SEQUENCE [LARGE SCALE GENOMIC DNA]</scope>
    <source>
        <strain evidence="7">CAU 1183</strain>
    </source>
</reference>
<dbReference type="NCBIfam" id="TIGR00011">
    <property type="entry name" value="YbaK_EbsC"/>
    <property type="match status" value="1"/>
</dbReference>
<dbReference type="PIRSF" id="PIRSF006181">
    <property type="entry name" value="EbsC_YbaK"/>
    <property type="match status" value="1"/>
</dbReference>
<gene>
    <name evidence="6" type="ORF">CWR48_17450</name>
</gene>
<dbReference type="Proteomes" id="UP000257143">
    <property type="component" value="Unassembled WGS sequence"/>
</dbReference>
<keyword evidence="2 4" id="KW-0648">Protein biosynthesis</keyword>
<evidence type="ECO:0000256" key="4">
    <source>
        <dbReference type="PIRNR" id="PIRNR006181"/>
    </source>
</evidence>
<dbReference type="EC" id="4.2.-.-" evidence="4"/>
<dbReference type="AlphaFoldDB" id="A0A3D8PK50"/>
<dbReference type="GO" id="GO:0006412">
    <property type="term" value="P:translation"/>
    <property type="evidence" value="ECO:0007669"/>
    <property type="project" value="UniProtKB-KW"/>
</dbReference>
<dbReference type="Pfam" id="PF04073">
    <property type="entry name" value="tRNA_edit"/>
    <property type="match status" value="1"/>
</dbReference>
<protein>
    <recommendedName>
        <fullName evidence="4">Cys-tRNA(Pro)/Cys-tRNA(Cys) deacylase</fullName>
        <ecNumber evidence="4">4.2.-.-</ecNumber>
    </recommendedName>
</protein>
<proteinExistence type="inferred from homology"/>
<organism evidence="6 7">
    <name type="scientific">Oceanobacillus arenosus</name>
    <dbReference type="NCBI Taxonomy" id="1229153"/>
    <lineage>
        <taxon>Bacteria</taxon>
        <taxon>Bacillati</taxon>
        <taxon>Bacillota</taxon>
        <taxon>Bacilli</taxon>
        <taxon>Bacillales</taxon>
        <taxon>Bacillaceae</taxon>
        <taxon>Oceanobacillus</taxon>
    </lineage>
</organism>
<dbReference type="CDD" id="cd00002">
    <property type="entry name" value="YbaK_deacylase"/>
    <property type="match status" value="1"/>
</dbReference>
<dbReference type="InterPro" id="IPR007214">
    <property type="entry name" value="YbaK/aa-tRNA-synth-assoc-dom"/>
</dbReference>
<dbReference type="GO" id="GO:0016829">
    <property type="term" value="F:lyase activity"/>
    <property type="evidence" value="ECO:0007669"/>
    <property type="project" value="UniProtKB-KW"/>
</dbReference>
<feature type="domain" description="YbaK/aminoacyl-tRNA synthetase-associated" evidence="5">
    <location>
        <begin position="37"/>
        <end position="150"/>
    </location>
</feature>
<sequence>MKKKKLHKTNAIRILEKEEIAYDVHEYPWSEDHLDAITVAEKVAMPMEKIYKTLITKGDKTGITVACIPANHTLDLKAFAKVSGNKKLEMLPMKELELTTGYIRGGCSPIGMKKSFPTYIANIAQSMETVIVSAGKRGMQVELTPGDLQKVTDAVFSDFTIE</sequence>
<dbReference type="EMBL" id="PIOC01000027">
    <property type="protein sequence ID" value="RDW16424.1"/>
    <property type="molecule type" value="Genomic_DNA"/>
</dbReference>
<evidence type="ECO:0000313" key="6">
    <source>
        <dbReference type="EMBL" id="RDW16424.1"/>
    </source>
</evidence>